<dbReference type="InterPro" id="IPR012373">
    <property type="entry name" value="Ferrdict_sens_TM"/>
</dbReference>
<feature type="domain" description="FecR protein" evidence="2">
    <location>
        <begin position="128"/>
        <end position="218"/>
    </location>
</feature>
<organism evidence="4 5">
    <name type="scientific">Roseococcus pinisoli</name>
    <dbReference type="NCBI Taxonomy" id="2835040"/>
    <lineage>
        <taxon>Bacteria</taxon>
        <taxon>Pseudomonadati</taxon>
        <taxon>Pseudomonadota</taxon>
        <taxon>Alphaproteobacteria</taxon>
        <taxon>Acetobacterales</taxon>
        <taxon>Roseomonadaceae</taxon>
        <taxon>Roseococcus</taxon>
    </lineage>
</organism>
<dbReference type="Proteomes" id="UP000766336">
    <property type="component" value="Unassembled WGS sequence"/>
</dbReference>
<dbReference type="PANTHER" id="PTHR30273:SF2">
    <property type="entry name" value="PROTEIN FECR"/>
    <property type="match status" value="1"/>
</dbReference>
<name>A0ABS5QBW6_9PROT</name>
<protein>
    <submittedName>
        <fullName evidence="4">FecR domain-containing protein</fullName>
    </submittedName>
</protein>
<evidence type="ECO:0000313" key="5">
    <source>
        <dbReference type="Proteomes" id="UP000766336"/>
    </source>
</evidence>
<reference evidence="4 5" key="1">
    <citation type="submission" date="2021-05" db="EMBL/GenBank/DDBJ databases">
        <title>Roseococcus sp. XZZS9, whole genome shotgun sequencing project.</title>
        <authorList>
            <person name="Zhao G."/>
            <person name="Shen L."/>
        </authorList>
    </citation>
    <scope>NUCLEOTIDE SEQUENCE [LARGE SCALE GENOMIC DNA]</scope>
    <source>
        <strain evidence="4 5">XZZS9</strain>
    </source>
</reference>
<evidence type="ECO:0000259" key="3">
    <source>
        <dbReference type="Pfam" id="PF16220"/>
    </source>
</evidence>
<dbReference type="PIRSF" id="PIRSF018266">
    <property type="entry name" value="FecR"/>
    <property type="match status" value="1"/>
</dbReference>
<dbReference type="EMBL" id="JAHCDA010000001">
    <property type="protein sequence ID" value="MBS7810078.1"/>
    <property type="molecule type" value="Genomic_DNA"/>
</dbReference>
<dbReference type="InterPro" id="IPR006860">
    <property type="entry name" value="FecR"/>
</dbReference>
<dbReference type="PANTHER" id="PTHR30273">
    <property type="entry name" value="PERIPLASMIC SIGNAL SENSOR AND SIGMA FACTOR ACTIVATOR FECR-RELATED"/>
    <property type="match status" value="1"/>
</dbReference>
<dbReference type="Gene3D" id="2.60.120.1440">
    <property type="match status" value="1"/>
</dbReference>
<sequence length="331" mass="35255">MSDSPLPDADPRATAQAEAAAWFSRLRSQPTAAQRQDFASWQAASPAHARAYDEMEAAWSATAAPGHRVAEEEAGRLEFYLAAMDAAKAARRRKTTRRAAGAGAALLLLLGAGTWLERPGLLQDLGTDHVTARGERRQVALPDGSTALLDADSALASAYTAGERRVRLLRGVAYFEVLPSAIPFVVEAAGGEIRVLGTKFDVRVLDAEAIVTLAEGRVAVTASGGHAVLEPGQRLRFGRDGLQPAETASLDQALSWQSGRFAFYRMPLAEVLEEVGRYRPGRILILDRGLGAREVSGSFSLADTDAALASLQASLGFRLRVLAGRLVVITP</sequence>
<feature type="domain" description="FecR N-terminal" evidence="3">
    <location>
        <begin position="18"/>
        <end position="57"/>
    </location>
</feature>
<dbReference type="Gene3D" id="3.55.50.30">
    <property type="match status" value="1"/>
</dbReference>
<evidence type="ECO:0000259" key="2">
    <source>
        <dbReference type="Pfam" id="PF04773"/>
    </source>
</evidence>
<accession>A0ABS5QBW6</accession>
<dbReference type="RefSeq" id="WP_213668720.1">
    <property type="nucleotide sequence ID" value="NZ_JAHCDA010000001.1"/>
</dbReference>
<evidence type="ECO:0000256" key="1">
    <source>
        <dbReference type="SAM" id="Phobius"/>
    </source>
</evidence>
<gene>
    <name evidence="4" type="ORF">KHU32_03955</name>
</gene>
<keyword evidence="1" id="KW-0472">Membrane</keyword>
<keyword evidence="5" id="KW-1185">Reference proteome</keyword>
<evidence type="ECO:0000313" key="4">
    <source>
        <dbReference type="EMBL" id="MBS7810078.1"/>
    </source>
</evidence>
<feature type="transmembrane region" description="Helical" evidence="1">
    <location>
        <begin position="99"/>
        <end position="116"/>
    </location>
</feature>
<proteinExistence type="predicted"/>
<dbReference type="Pfam" id="PF16220">
    <property type="entry name" value="DUF4880"/>
    <property type="match status" value="1"/>
</dbReference>
<keyword evidence="1" id="KW-1133">Transmembrane helix</keyword>
<comment type="caution">
    <text evidence="4">The sequence shown here is derived from an EMBL/GenBank/DDBJ whole genome shotgun (WGS) entry which is preliminary data.</text>
</comment>
<dbReference type="Pfam" id="PF04773">
    <property type="entry name" value="FecR"/>
    <property type="match status" value="1"/>
</dbReference>
<dbReference type="InterPro" id="IPR032623">
    <property type="entry name" value="FecR_N"/>
</dbReference>
<keyword evidence="1" id="KW-0812">Transmembrane</keyword>